<evidence type="ECO:0000256" key="11">
    <source>
        <dbReference type="ARBA" id="ARBA00032695"/>
    </source>
</evidence>
<dbReference type="GO" id="GO:0060090">
    <property type="term" value="F:molecular adaptor activity"/>
    <property type="evidence" value="ECO:0007669"/>
    <property type="project" value="TreeGrafter"/>
</dbReference>
<evidence type="ECO:0000256" key="2">
    <source>
        <dbReference type="ARBA" id="ARBA00004577"/>
    </source>
</evidence>
<keyword evidence="5" id="KW-0519">Myristate</keyword>
<keyword evidence="9" id="KW-0458">Lysosome</keyword>
<dbReference type="PANTHER" id="PTHR13401">
    <property type="entry name" value="RAGULATOR COMPLEX PROTEIN LAMTOR1"/>
    <property type="match status" value="1"/>
</dbReference>
<dbReference type="GO" id="GO:0045121">
    <property type="term" value="C:membrane raft"/>
    <property type="evidence" value="ECO:0007669"/>
    <property type="project" value="InterPro"/>
</dbReference>
<comment type="subcellular location">
    <subcellularLocation>
        <location evidence="2">Late endosome membrane</location>
        <topology evidence="2">Lipid-anchor</topology>
        <orientation evidence="2">Cytoplasmic side</orientation>
    </subcellularLocation>
    <subcellularLocation>
        <location evidence="1">Lysosome membrane</location>
        <topology evidence="1">Lipid-anchor</topology>
        <orientation evidence="1">Cytoplasmic side</orientation>
    </subcellularLocation>
</comment>
<dbReference type="SMART" id="SM01262">
    <property type="entry name" value="LAMTOR"/>
    <property type="match status" value="2"/>
</dbReference>
<dbReference type="InterPro" id="IPR028209">
    <property type="entry name" value="LAMTOR1/MEH1"/>
</dbReference>
<dbReference type="EMBL" id="CAKJTU040000010">
    <property type="protein sequence ID" value="CAH1183255.1"/>
    <property type="molecule type" value="Genomic_DNA"/>
</dbReference>
<sequence>MGCCWSLLCKYDNSSQNGEPNERTHLLVDPISNNIHIQRVSSENILSRNSNDAPKKTDEQSPLTRILPELATENLLSRNSNDAPKKTDEQSPLTRILPELATENLPSRNSNDAPKKTDEQSPLTRILPELATANLLIRNSNDAPKKTDEQSPVTSILEELATNVIDVFAIDSYNLQQQEYMERVKMYNIKINQVLAGNRGALANSLKSCLLEDVPQPEKILSGDLLNREDRHLMTTSLLAAVSAINDIRVDHKEDLVVPFELGLNC</sequence>
<dbReference type="Proteomes" id="UP001152799">
    <property type="component" value="Unassembled WGS sequence"/>
</dbReference>
<dbReference type="PANTHER" id="PTHR13401:SF2">
    <property type="entry name" value="RAGULATOR COMPLEX PROTEIN LAMTOR1"/>
    <property type="match status" value="1"/>
</dbReference>
<dbReference type="GO" id="GO:0001919">
    <property type="term" value="P:regulation of receptor recycling"/>
    <property type="evidence" value="ECO:0007669"/>
    <property type="project" value="InterPro"/>
</dbReference>
<comment type="similarity">
    <text evidence="3">Belongs to the LAMTOR1 family.</text>
</comment>
<dbReference type="GO" id="GO:0071230">
    <property type="term" value="P:cellular response to amino acid stimulus"/>
    <property type="evidence" value="ECO:0007669"/>
    <property type="project" value="InterPro"/>
</dbReference>
<feature type="compositionally biased region" description="Polar residues" evidence="12">
    <location>
        <begin position="42"/>
        <end position="52"/>
    </location>
</feature>
<proteinExistence type="inferred from homology"/>
<evidence type="ECO:0000256" key="5">
    <source>
        <dbReference type="ARBA" id="ARBA00022707"/>
    </source>
</evidence>
<dbReference type="GO" id="GO:0005765">
    <property type="term" value="C:lysosomal membrane"/>
    <property type="evidence" value="ECO:0007669"/>
    <property type="project" value="UniProtKB-SubCell"/>
</dbReference>
<reference evidence="13" key="1">
    <citation type="submission" date="2022-01" db="EMBL/GenBank/DDBJ databases">
        <authorList>
            <person name="King R."/>
        </authorList>
    </citation>
    <scope>NUCLEOTIDE SEQUENCE</scope>
</reference>
<keyword evidence="6" id="KW-0967">Endosome</keyword>
<dbReference type="GO" id="GO:0016197">
    <property type="term" value="P:endosomal transport"/>
    <property type="evidence" value="ECO:0007669"/>
    <property type="project" value="InterPro"/>
</dbReference>
<feature type="region of interest" description="Disordered" evidence="12">
    <location>
        <begin position="42"/>
        <end position="125"/>
    </location>
</feature>
<evidence type="ECO:0000256" key="4">
    <source>
        <dbReference type="ARBA" id="ARBA00016099"/>
    </source>
</evidence>
<dbReference type="AlphaFoldDB" id="A0A9P0GR67"/>
<organism evidence="13 14">
    <name type="scientific">Ceutorhynchus assimilis</name>
    <name type="common">cabbage seed weevil</name>
    <dbReference type="NCBI Taxonomy" id="467358"/>
    <lineage>
        <taxon>Eukaryota</taxon>
        <taxon>Metazoa</taxon>
        <taxon>Ecdysozoa</taxon>
        <taxon>Arthropoda</taxon>
        <taxon>Hexapoda</taxon>
        <taxon>Insecta</taxon>
        <taxon>Pterygota</taxon>
        <taxon>Neoptera</taxon>
        <taxon>Endopterygota</taxon>
        <taxon>Coleoptera</taxon>
        <taxon>Polyphaga</taxon>
        <taxon>Cucujiformia</taxon>
        <taxon>Curculionidae</taxon>
        <taxon>Ceutorhynchinae</taxon>
        <taxon>Ceutorhynchus</taxon>
    </lineage>
</organism>
<evidence type="ECO:0000256" key="1">
    <source>
        <dbReference type="ARBA" id="ARBA00004122"/>
    </source>
</evidence>
<dbReference type="GO" id="GO:0071986">
    <property type="term" value="C:Ragulator complex"/>
    <property type="evidence" value="ECO:0007669"/>
    <property type="project" value="InterPro"/>
</dbReference>
<evidence type="ECO:0000256" key="8">
    <source>
        <dbReference type="ARBA" id="ARBA00023139"/>
    </source>
</evidence>
<evidence type="ECO:0000313" key="13">
    <source>
        <dbReference type="EMBL" id="CAH1183255.1"/>
    </source>
</evidence>
<dbReference type="GO" id="GO:0032008">
    <property type="term" value="P:positive regulation of TOR signaling"/>
    <property type="evidence" value="ECO:0007669"/>
    <property type="project" value="InterPro"/>
</dbReference>
<dbReference type="GO" id="GO:0005085">
    <property type="term" value="F:guanyl-nucleotide exchange factor activity"/>
    <property type="evidence" value="ECO:0007669"/>
    <property type="project" value="TreeGrafter"/>
</dbReference>
<name>A0A9P0GR67_9CUCU</name>
<evidence type="ECO:0000256" key="6">
    <source>
        <dbReference type="ARBA" id="ARBA00022753"/>
    </source>
</evidence>
<evidence type="ECO:0000256" key="3">
    <source>
        <dbReference type="ARBA" id="ARBA00010861"/>
    </source>
</evidence>
<evidence type="ECO:0000256" key="7">
    <source>
        <dbReference type="ARBA" id="ARBA00023136"/>
    </source>
</evidence>
<evidence type="ECO:0000313" key="14">
    <source>
        <dbReference type="Proteomes" id="UP001152799"/>
    </source>
</evidence>
<keyword evidence="14" id="KW-1185">Reference proteome</keyword>
<evidence type="ECO:0000256" key="9">
    <source>
        <dbReference type="ARBA" id="ARBA00023228"/>
    </source>
</evidence>
<keyword evidence="8" id="KW-0564">Palmitate</keyword>
<accession>A0A9P0GR67</accession>
<dbReference type="GO" id="GO:0042632">
    <property type="term" value="P:cholesterol homeostasis"/>
    <property type="evidence" value="ECO:0007669"/>
    <property type="project" value="InterPro"/>
</dbReference>
<comment type="caution">
    <text evidence="13">The sequence shown here is derived from an EMBL/GenBank/DDBJ whole genome shotgun (WGS) entry which is preliminary data.</text>
</comment>
<gene>
    <name evidence="13" type="ORF">CEUTPL_LOCUS14582</name>
</gene>
<dbReference type="GO" id="GO:0043410">
    <property type="term" value="P:positive regulation of MAPK cascade"/>
    <property type="evidence" value="ECO:0007669"/>
    <property type="project" value="InterPro"/>
</dbReference>
<keyword evidence="10" id="KW-0449">Lipoprotein</keyword>
<dbReference type="Pfam" id="PF15454">
    <property type="entry name" value="LAMTOR"/>
    <property type="match status" value="2"/>
</dbReference>
<protein>
    <recommendedName>
        <fullName evidence="4">Ragulator complex protein LAMTOR1</fullName>
    </recommendedName>
    <alternativeName>
        <fullName evidence="11">Late endosomal/lysosomal adaptor and MAPK and MTOR activator 1</fullName>
    </alternativeName>
</protein>
<dbReference type="OrthoDB" id="5562028at2759"/>
<keyword evidence="7" id="KW-0472">Membrane</keyword>
<dbReference type="GO" id="GO:0007040">
    <property type="term" value="P:lysosome organization"/>
    <property type="evidence" value="ECO:0007669"/>
    <property type="project" value="InterPro"/>
</dbReference>
<dbReference type="GO" id="GO:0031902">
    <property type="term" value="C:late endosome membrane"/>
    <property type="evidence" value="ECO:0007669"/>
    <property type="project" value="UniProtKB-SubCell"/>
</dbReference>
<evidence type="ECO:0000256" key="10">
    <source>
        <dbReference type="ARBA" id="ARBA00023288"/>
    </source>
</evidence>
<evidence type="ECO:0000256" key="12">
    <source>
        <dbReference type="SAM" id="MobiDB-lite"/>
    </source>
</evidence>